<name>A0A8D0BVH0_SALMN</name>
<dbReference type="InterPro" id="IPR016187">
    <property type="entry name" value="CTDL_fold"/>
</dbReference>
<evidence type="ECO:0000256" key="3">
    <source>
        <dbReference type="SAM" id="MobiDB-lite"/>
    </source>
</evidence>
<evidence type="ECO:0000259" key="4">
    <source>
        <dbReference type="Pfam" id="PF03781"/>
    </source>
</evidence>
<protein>
    <submittedName>
        <fullName evidence="5">Sulfatase modifying factor 2</fullName>
    </submittedName>
</protein>
<dbReference type="Ensembl" id="ENSSMRT00000016046.1">
    <property type="protein sequence ID" value="ENSSMRP00000013786.1"/>
    <property type="gene ID" value="ENSSMRG00000010707.1"/>
</dbReference>
<sequence length="370" mass="41253">MISPPGGWTSCTQLLACRGMPGSSCCFSCNLSGSAGNLCKPIWGCSPGRIPGSPMQHPAVLWGAFLPFLITSWEVQFARGKEETMLQLPGGEFQAGGDSSDNRKKGMPLPKKLSPFLMDKYPATNEDFRDFVREQKYKTEAEKFGWSFVFEDFVSEELKKKVTQRLETAPWWLPIEKAFWRQPSGPGSGIGGRMGYPVLHVSWNDAHAFCAWKGKRLPTEEEWEFAARGGLQNRLYPWGNKFLANRSNLWQGSFPLADTAEDGFHGISPVAAFPPQNNYGLYDMLGNTWEWTASEYRPSRLEAVQPTQKMRVLRGASWIDTVDGSANHKAQVTTRMGNTPDSASDNLSFRCAADRDPQLTAKTSSKKTEL</sequence>
<accession>A0A8D0BVH0</accession>
<dbReference type="PANTHER" id="PTHR23150">
    <property type="entry name" value="SULFATASE MODIFYING FACTOR 1, 2"/>
    <property type="match status" value="1"/>
</dbReference>
<feature type="domain" description="Sulfatase-modifying factor enzyme-like" evidence="4">
    <location>
        <begin position="82"/>
        <end position="352"/>
    </location>
</feature>
<dbReference type="InterPro" id="IPR051043">
    <property type="entry name" value="Sulfatase_Mod_Factor_Kinase"/>
</dbReference>
<evidence type="ECO:0000256" key="2">
    <source>
        <dbReference type="ARBA" id="ARBA00005310"/>
    </source>
</evidence>
<organism evidence="5 6">
    <name type="scientific">Salvator merianae</name>
    <name type="common">Argentine black and white tegu</name>
    <name type="synonym">Tupinambis merianae</name>
    <dbReference type="NCBI Taxonomy" id="96440"/>
    <lineage>
        <taxon>Eukaryota</taxon>
        <taxon>Metazoa</taxon>
        <taxon>Chordata</taxon>
        <taxon>Craniata</taxon>
        <taxon>Vertebrata</taxon>
        <taxon>Euteleostomi</taxon>
        <taxon>Lepidosauria</taxon>
        <taxon>Squamata</taxon>
        <taxon>Bifurcata</taxon>
        <taxon>Unidentata</taxon>
        <taxon>Episquamata</taxon>
        <taxon>Laterata</taxon>
        <taxon>Teiioidea</taxon>
        <taxon>Teiidae</taxon>
        <taxon>Salvator</taxon>
    </lineage>
</organism>
<keyword evidence="6" id="KW-1185">Reference proteome</keyword>
<proteinExistence type="inferred from homology"/>
<dbReference type="SUPFAM" id="SSF56436">
    <property type="entry name" value="C-type lectin-like"/>
    <property type="match status" value="1"/>
</dbReference>
<dbReference type="InterPro" id="IPR042095">
    <property type="entry name" value="SUMF_sf"/>
</dbReference>
<comment type="similarity">
    <text evidence="2">Belongs to the sulfatase-modifying factor family.</text>
</comment>
<feature type="region of interest" description="Disordered" evidence="3">
    <location>
        <begin position="334"/>
        <end position="370"/>
    </location>
</feature>
<evidence type="ECO:0000313" key="5">
    <source>
        <dbReference type="Ensembl" id="ENSSMRP00000013786.1"/>
    </source>
</evidence>
<dbReference type="Pfam" id="PF03781">
    <property type="entry name" value="FGE-sulfatase"/>
    <property type="match status" value="1"/>
</dbReference>
<dbReference type="GeneTree" id="ENSGT00390000008983"/>
<reference evidence="5" key="2">
    <citation type="submission" date="2025-09" db="UniProtKB">
        <authorList>
            <consortium name="Ensembl"/>
        </authorList>
    </citation>
    <scope>IDENTIFICATION</scope>
</reference>
<feature type="compositionally biased region" description="Polar residues" evidence="3">
    <location>
        <begin position="334"/>
        <end position="347"/>
    </location>
</feature>
<comment type="subcellular location">
    <subcellularLocation>
        <location evidence="1">Endoplasmic reticulum lumen</location>
    </subcellularLocation>
</comment>
<dbReference type="Gene3D" id="3.90.1580.10">
    <property type="entry name" value="paralog of FGE (formylglycine-generating enzyme)"/>
    <property type="match status" value="1"/>
</dbReference>
<dbReference type="PANTHER" id="PTHR23150:SF33">
    <property type="entry name" value="INACTIVE C-ALPHA-FORMYLGLYCINE-GENERATING ENZYME 2"/>
    <property type="match status" value="1"/>
</dbReference>
<reference evidence="5" key="1">
    <citation type="submission" date="2025-08" db="UniProtKB">
        <authorList>
            <consortium name="Ensembl"/>
        </authorList>
    </citation>
    <scope>IDENTIFICATION</scope>
</reference>
<evidence type="ECO:0000313" key="6">
    <source>
        <dbReference type="Proteomes" id="UP000694421"/>
    </source>
</evidence>
<dbReference type="InterPro" id="IPR005532">
    <property type="entry name" value="SUMF_dom"/>
</dbReference>
<dbReference type="GO" id="GO:0005788">
    <property type="term" value="C:endoplasmic reticulum lumen"/>
    <property type="evidence" value="ECO:0007669"/>
    <property type="project" value="UniProtKB-SubCell"/>
</dbReference>
<dbReference type="AlphaFoldDB" id="A0A8D0BVH0"/>
<evidence type="ECO:0000256" key="1">
    <source>
        <dbReference type="ARBA" id="ARBA00004319"/>
    </source>
</evidence>
<dbReference type="Proteomes" id="UP000694421">
    <property type="component" value="Unplaced"/>
</dbReference>